<evidence type="ECO:0000256" key="1">
    <source>
        <dbReference type="SAM" id="Coils"/>
    </source>
</evidence>
<organism evidence="2 3">
    <name type="scientific">Beta vulgaris subsp. vulgaris</name>
    <name type="common">Beet</name>
    <dbReference type="NCBI Taxonomy" id="3555"/>
    <lineage>
        <taxon>Eukaryota</taxon>
        <taxon>Viridiplantae</taxon>
        <taxon>Streptophyta</taxon>
        <taxon>Embryophyta</taxon>
        <taxon>Tracheophyta</taxon>
        <taxon>Spermatophyta</taxon>
        <taxon>Magnoliopsida</taxon>
        <taxon>eudicotyledons</taxon>
        <taxon>Gunneridae</taxon>
        <taxon>Pentapetalae</taxon>
        <taxon>Caryophyllales</taxon>
        <taxon>Chenopodiaceae</taxon>
        <taxon>Betoideae</taxon>
        <taxon>Beta</taxon>
    </lineage>
</organism>
<keyword evidence="1" id="KW-0175">Coiled coil</keyword>
<protein>
    <submittedName>
        <fullName evidence="2">Uncharacterized protein</fullName>
    </submittedName>
</protein>
<dbReference type="EMBL" id="KQ096376">
    <property type="protein sequence ID" value="KMS94076.1"/>
    <property type="molecule type" value="Genomic_DNA"/>
</dbReference>
<dbReference type="Gramene" id="KMS94076">
    <property type="protein sequence ID" value="KMS94076"/>
    <property type="gene ID" value="BVRB_025040"/>
</dbReference>
<accession>A0A0J8AZD8</accession>
<evidence type="ECO:0000313" key="2">
    <source>
        <dbReference type="EMBL" id="KMS94076.1"/>
    </source>
</evidence>
<gene>
    <name evidence="2" type="ORF">BVRB_025040</name>
</gene>
<dbReference type="Proteomes" id="UP000035740">
    <property type="component" value="Unassembled WGS sequence"/>
</dbReference>
<proteinExistence type="predicted"/>
<sequence length="224" mass="26245">TTRDQLDQRLRVIQDLQNQIVGLKRDRHTSDKRFQGWAQQFQELQRRHQDTFLPSVATKRSAREPTGKKALEQLQAESQVLRQIRTDLNRSHVEVQTKALEVARLQQQTEMLSSKQAEARDLCHQLEAQLEVCKQQNSTLERNLFKVGQRCVRAESMAALFETKLKELKPDLVIDYAFQSKKPSVKLFEVICGDDDDDEPRDNPNMNLHSMKDMDRFFKEMEFT</sequence>
<evidence type="ECO:0000313" key="3">
    <source>
        <dbReference type="Proteomes" id="UP000035740"/>
    </source>
</evidence>
<keyword evidence="3" id="KW-1185">Reference proteome</keyword>
<feature type="coiled-coil region" evidence="1">
    <location>
        <begin position="116"/>
        <end position="143"/>
    </location>
</feature>
<reference evidence="2 3" key="1">
    <citation type="journal article" date="2014" name="Nature">
        <title>The genome of the recently domesticated crop plant sugar beet (Beta vulgaris).</title>
        <authorList>
            <person name="Dohm J.C."/>
            <person name="Minoche A.E."/>
            <person name="Holtgrawe D."/>
            <person name="Capella-Gutierrez S."/>
            <person name="Zakrzewski F."/>
            <person name="Tafer H."/>
            <person name="Rupp O."/>
            <person name="Sorensen T.R."/>
            <person name="Stracke R."/>
            <person name="Reinhardt R."/>
            <person name="Goesmann A."/>
            <person name="Kraft T."/>
            <person name="Schulz B."/>
            <person name="Stadler P.F."/>
            <person name="Schmidt T."/>
            <person name="Gabaldon T."/>
            <person name="Lehrach H."/>
            <person name="Weisshaar B."/>
            <person name="Himmelbauer H."/>
        </authorList>
    </citation>
    <scope>NUCLEOTIDE SEQUENCE [LARGE SCALE GENOMIC DNA]</scope>
    <source>
        <tissue evidence="2">Taproot</tissue>
    </source>
</reference>
<dbReference type="OrthoDB" id="10651142at2759"/>
<dbReference type="AlphaFoldDB" id="A0A0J8AZD8"/>
<feature type="non-terminal residue" evidence="2">
    <location>
        <position position="1"/>
    </location>
</feature>
<name>A0A0J8AZD8_BETVV</name>